<keyword evidence="2" id="KW-1185">Reference proteome</keyword>
<evidence type="ECO:0000313" key="1">
    <source>
        <dbReference type="EMBL" id="SJZ49122.1"/>
    </source>
</evidence>
<dbReference type="PANTHER" id="PTHR37421">
    <property type="entry name" value="UPF0260 PROTEIN YCGN"/>
    <property type="match status" value="1"/>
</dbReference>
<accession>A0A1T4L2Z7</accession>
<name>A0A1T4L2Z7_9BACT</name>
<organism evidence="1 2">
    <name type="scientific">Trichlorobacter thiogenes</name>
    <dbReference type="NCBI Taxonomy" id="115783"/>
    <lineage>
        <taxon>Bacteria</taxon>
        <taxon>Pseudomonadati</taxon>
        <taxon>Thermodesulfobacteriota</taxon>
        <taxon>Desulfuromonadia</taxon>
        <taxon>Geobacterales</taxon>
        <taxon>Geobacteraceae</taxon>
        <taxon>Trichlorobacter</taxon>
    </lineage>
</organism>
<reference evidence="2" key="1">
    <citation type="submission" date="2017-02" db="EMBL/GenBank/DDBJ databases">
        <authorList>
            <person name="Varghese N."/>
            <person name="Submissions S."/>
        </authorList>
    </citation>
    <scope>NUCLEOTIDE SEQUENCE [LARGE SCALE GENOMIC DNA]</scope>
    <source>
        <strain evidence="2">ATCC BAA-34</strain>
    </source>
</reference>
<proteinExistence type="predicted"/>
<dbReference type="AlphaFoldDB" id="A0A1T4L2Z7"/>
<dbReference type="EMBL" id="FUWR01000002">
    <property type="protein sequence ID" value="SJZ49122.1"/>
    <property type="molecule type" value="Genomic_DNA"/>
</dbReference>
<evidence type="ECO:0000313" key="2">
    <source>
        <dbReference type="Proteomes" id="UP000190102"/>
    </source>
</evidence>
<sequence>MARRTWYLLKWLRVFGLVVVTGIDSLFPAGYGSTMIEQLLDKKNWDALCRRCGRCCFEKIEDERGRVTYTTTACRYLDLDSRQCKIFENRFRINPECIALTPELVCTLDWLPDDCGYRAMLAAVPPPPEEQLHKRKVRRRR</sequence>
<dbReference type="PANTHER" id="PTHR37421:SF1">
    <property type="entry name" value="UPF0260 PROTEIN YCGN"/>
    <property type="match status" value="1"/>
</dbReference>
<dbReference type="STRING" id="115783.SAMN02745119_00740"/>
<dbReference type="Proteomes" id="UP000190102">
    <property type="component" value="Unassembled WGS sequence"/>
</dbReference>
<dbReference type="InterPro" id="IPR008228">
    <property type="entry name" value="UCP006173"/>
</dbReference>
<protein>
    <submittedName>
        <fullName evidence="1">Uncharacterized protein</fullName>
    </submittedName>
</protein>
<gene>
    <name evidence="1" type="ORF">SAMN02745119_00740</name>
</gene>